<dbReference type="OrthoDB" id="10020333at2759"/>
<keyword evidence="5 9" id="KW-0418">Kinase</keyword>
<feature type="compositionally biased region" description="Basic and acidic residues" evidence="7">
    <location>
        <begin position="7"/>
        <end position="26"/>
    </location>
</feature>
<dbReference type="GO" id="GO:0005634">
    <property type="term" value="C:nucleus"/>
    <property type="evidence" value="ECO:0007669"/>
    <property type="project" value="TreeGrafter"/>
</dbReference>
<dbReference type="CDD" id="cd14019">
    <property type="entry name" value="STKc_Cdc7"/>
    <property type="match status" value="1"/>
</dbReference>
<evidence type="ECO:0000256" key="3">
    <source>
        <dbReference type="ARBA" id="ARBA00022679"/>
    </source>
</evidence>
<dbReference type="GO" id="GO:0005524">
    <property type="term" value="F:ATP binding"/>
    <property type="evidence" value="ECO:0007669"/>
    <property type="project" value="UniProtKB-KW"/>
</dbReference>
<name>A0A1Y2AMX6_9FUNG</name>
<proteinExistence type="predicted"/>
<keyword evidence="10" id="KW-1185">Reference proteome</keyword>
<dbReference type="GO" id="GO:0004674">
    <property type="term" value="F:protein serine/threonine kinase activity"/>
    <property type="evidence" value="ECO:0007669"/>
    <property type="project" value="UniProtKB-KW"/>
</dbReference>
<accession>A0A1Y2AMX6</accession>
<dbReference type="PROSITE" id="PS50011">
    <property type="entry name" value="PROTEIN_KINASE_DOM"/>
    <property type="match status" value="1"/>
</dbReference>
<dbReference type="Pfam" id="PF00069">
    <property type="entry name" value="Pkinase"/>
    <property type="match status" value="2"/>
</dbReference>
<evidence type="ECO:0000256" key="2">
    <source>
        <dbReference type="ARBA" id="ARBA00022527"/>
    </source>
</evidence>
<dbReference type="Gene3D" id="1.10.510.10">
    <property type="entry name" value="Transferase(Phosphotransferase) domain 1"/>
    <property type="match status" value="1"/>
</dbReference>
<evidence type="ECO:0000256" key="5">
    <source>
        <dbReference type="ARBA" id="ARBA00022777"/>
    </source>
</evidence>
<dbReference type="InterPro" id="IPR000719">
    <property type="entry name" value="Prot_kinase_dom"/>
</dbReference>
<dbReference type="EMBL" id="MCOG01000229">
    <property type="protein sequence ID" value="ORY23862.1"/>
    <property type="molecule type" value="Genomic_DNA"/>
</dbReference>
<keyword evidence="6" id="KW-0067">ATP-binding</keyword>
<dbReference type="GO" id="GO:0044773">
    <property type="term" value="P:mitotic DNA damage checkpoint signaling"/>
    <property type="evidence" value="ECO:0007669"/>
    <property type="project" value="TreeGrafter"/>
</dbReference>
<dbReference type="InterPro" id="IPR011009">
    <property type="entry name" value="Kinase-like_dom_sf"/>
</dbReference>
<dbReference type="PANTHER" id="PTHR44167">
    <property type="entry name" value="OVARIAN-SPECIFIC SERINE/THREONINE-PROTEIN KINASE LOK-RELATED"/>
    <property type="match status" value="1"/>
</dbReference>
<dbReference type="PANTHER" id="PTHR44167:SF23">
    <property type="entry name" value="CDC7 KINASE, ISOFORM A-RELATED"/>
    <property type="match status" value="1"/>
</dbReference>
<evidence type="ECO:0000256" key="6">
    <source>
        <dbReference type="ARBA" id="ARBA00022840"/>
    </source>
</evidence>
<dbReference type="Proteomes" id="UP000193920">
    <property type="component" value="Unassembled WGS sequence"/>
</dbReference>
<evidence type="ECO:0000313" key="10">
    <source>
        <dbReference type="Proteomes" id="UP000193920"/>
    </source>
</evidence>
<evidence type="ECO:0000256" key="4">
    <source>
        <dbReference type="ARBA" id="ARBA00022741"/>
    </source>
</evidence>
<feature type="domain" description="Protein kinase" evidence="8">
    <location>
        <begin position="124"/>
        <end position="472"/>
    </location>
</feature>
<evidence type="ECO:0000256" key="7">
    <source>
        <dbReference type="SAM" id="MobiDB-lite"/>
    </source>
</evidence>
<dbReference type="InterPro" id="IPR008271">
    <property type="entry name" value="Ser/Thr_kinase_AS"/>
</dbReference>
<evidence type="ECO:0000256" key="1">
    <source>
        <dbReference type="ARBA" id="ARBA00012513"/>
    </source>
</evidence>
<sequence>MVNAYNGRKDEQRTDGDNRQKDRHSELTTGDFITSLNTDHYNTREYDSKESENKTKIIDTINLDSDDTTTPTIEVSKEINSEVIKKEDDDDDETDNNKEEEVSERIKEEIKSLLEDIPELKNKYYISNKTGEGTFSSVYKALRIDEEKKRKDDIKKKRENKFYSKKITNKKYYALKRIYATSSPQRIENEISILHDLRKKSNIVSIYSCVRYEDQVILVLPYIQHNDFRDYLPTMTMNDIRYYMISILTALKHCHELYIMHRDIKPSNFLYDIKNKSGVLVDFGLAQRMDGEAITAYNAARKTISTNTCNKRSLEESNDNINSESHSYIKNDVRPPIRANRAGTRGFRAPEVLFKCVHQTVAIDIWSVGVILLSMFTQRFPFFNSNDDYEALLELGCIFGKQRMKYVAYILERTYETNIPSIDQFVPFQKLCQNLNPKKVIPKEGIEFLSCLLTLDPKARITAKEALEHPFLKNFDEEENINLINEDKT</sequence>
<dbReference type="Gene3D" id="3.30.200.20">
    <property type="entry name" value="Phosphorylase Kinase, domain 1"/>
    <property type="match status" value="1"/>
</dbReference>
<dbReference type="SMART" id="SM00220">
    <property type="entry name" value="S_TKc"/>
    <property type="match status" value="1"/>
</dbReference>
<dbReference type="AlphaFoldDB" id="A0A1Y2AMX6"/>
<keyword evidence="3" id="KW-0808">Transferase</keyword>
<evidence type="ECO:0000313" key="9">
    <source>
        <dbReference type="EMBL" id="ORY23862.1"/>
    </source>
</evidence>
<feature type="region of interest" description="Disordered" evidence="7">
    <location>
        <begin position="1"/>
        <end position="33"/>
    </location>
</feature>
<dbReference type="SUPFAM" id="SSF56112">
    <property type="entry name" value="Protein kinase-like (PK-like)"/>
    <property type="match status" value="1"/>
</dbReference>
<keyword evidence="4" id="KW-0547">Nucleotide-binding</keyword>
<protein>
    <recommendedName>
        <fullName evidence="1">non-specific serine/threonine protein kinase</fullName>
        <ecNumber evidence="1">2.7.11.1</ecNumber>
    </recommendedName>
</protein>
<comment type="caution">
    <text evidence="9">The sequence shown here is derived from an EMBL/GenBank/DDBJ whole genome shotgun (WGS) entry which is preliminary data.</text>
</comment>
<reference evidence="9 10" key="1">
    <citation type="submission" date="2016-08" db="EMBL/GenBank/DDBJ databases">
        <title>A Parts List for Fungal Cellulosomes Revealed by Comparative Genomics.</title>
        <authorList>
            <consortium name="DOE Joint Genome Institute"/>
            <person name="Haitjema C.H."/>
            <person name="Gilmore S.P."/>
            <person name="Henske J.K."/>
            <person name="Solomon K.V."/>
            <person name="De Groot R."/>
            <person name="Kuo A."/>
            <person name="Mondo S.J."/>
            <person name="Salamov A.A."/>
            <person name="Labutti K."/>
            <person name="Zhao Z."/>
            <person name="Chiniquy J."/>
            <person name="Barry K."/>
            <person name="Brewer H.M."/>
            <person name="Purvine S.O."/>
            <person name="Wright A.T."/>
            <person name="Boxma B."/>
            <person name="Van Alen T."/>
            <person name="Hackstein J.H."/>
            <person name="Baker S.E."/>
            <person name="Grigoriev I.V."/>
            <person name="O'Malley M.A."/>
        </authorList>
    </citation>
    <scope>NUCLEOTIDE SEQUENCE [LARGE SCALE GENOMIC DNA]</scope>
    <source>
        <strain evidence="9 10">G1</strain>
    </source>
</reference>
<dbReference type="PROSITE" id="PS00108">
    <property type="entry name" value="PROTEIN_KINASE_ST"/>
    <property type="match status" value="1"/>
</dbReference>
<evidence type="ECO:0000259" key="8">
    <source>
        <dbReference type="PROSITE" id="PS50011"/>
    </source>
</evidence>
<dbReference type="STRING" id="1754190.A0A1Y2AMX6"/>
<dbReference type="EC" id="2.7.11.1" evidence="1"/>
<organism evidence="9 10">
    <name type="scientific">Neocallimastix californiae</name>
    <dbReference type="NCBI Taxonomy" id="1754190"/>
    <lineage>
        <taxon>Eukaryota</taxon>
        <taxon>Fungi</taxon>
        <taxon>Fungi incertae sedis</taxon>
        <taxon>Chytridiomycota</taxon>
        <taxon>Chytridiomycota incertae sedis</taxon>
        <taxon>Neocallimastigomycetes</taxon>
        <taxon>Neocallimastigales</taxon>
        <taxon>Neocallimastigaceae</taxon>
        <taxon>Neocallimastix</taxon>
    </lineage>
</organism>
<gene>
    <name evidence="9" type="ORF">LY90DRAFT_429320</name>
</gene>
<feature type="region of interest" description="Disordered" evidence="7">
    <location>
        <begin position="68"/>
        <end position="103"/>
    </location>
</feature>
<keyword evidence="2" id="KW-0723">Serine/threonine-protein kinase</keyword>
<feature type="compositionally biased region" description="Basic and acidic residues" evidence="7">
    <location>
        <begin position="75"/>
        <end position="87"/>
    </location>
</feature>